<dbReference type="GO" id="GO:0031930">
    <property type="term" value="P:mitochondria-nucleus signaling pathway"/>
    <property type="evidence" value="ECO:0007669"/>
    <property type="project" value="TreeGrafter"/>
</dbReference>
<dbReference type="GO" id="GO:0000122">
    <property type="term" value="P:negative regulation of transcription by RNA polymerase II"/>
    <property type="evidence" value="ECO:0007669"/>
    <property type="project" value="TreeGrafter"/>
</dbReference>
<evidence type="ECO:0000259" key="1">
    <source>
        <dbReference type="Pfam" id="PF08550"/>
    </source>
</evidence>
<evidence type="ECO:0000313" key="2">
    <source>
        <dbReference type="EMBL" id="EIW84602.1"/>
    </source>
</evidence>
<organism evidence="2 3">
    <name type="scientific">Coniophora puteana (strain RWD-64-598)</name>
    <name type="common">Brown rot fungus</name>
    <dbReference type="NCBI Taxonomy" id="741705"/>
    <lineage>
        <taxon>Eukaryota</taxon>
        <taxon>Fungi</taxon>
        <taxon>Dikarya</taxon>
        <taxon>Basidiomycota</taxon>
        <taxon>Agaricomycotina</taxon>
        <taxon>Agaricomycetes</taxon>
        <taxon>Agaricomycetidae</taxon>
        <taxon>Boletales</taxon>
        <taxon>Coniophorineae</taxon>
        <taxon>Coniophoraceae</taxon>
        <taxon>Coniophora</taxon>
    </lineage>
</organism>
<dbReference type="Pfam" id="PF08550">
    <property type="entry name" value="GATA_AreA"/>
    <property type="match status" value="1"/>
</dbReference>
<dbReference type="InterPro" id="IPR053043">
    <property type="entry name" value="Ras-cAMP_regulatory"/>
</dbReference>
<name>A0A5M3MZN0_CONPW</name>
<dbReference type="Proteomes" id="UP000053558">
    <property type="component" value="Unassembled WGS sequence"/>
</dbReference>
<dbReference type="PANTHER" id="PTHR28014">
    <property type="entry name" value="NEGATIVE REGULATOR OF RAS-CAMP PATHWAY"/>
    <property type="match status" value="1"/>
</dbReference>
<dbReference type="OMA" id="WYREIAL"/>
<gene>
    <name evidence="2" type="ORF">CONPUDRAFT_30916</name>
</gene>
<dbReference type="RefSeq" id="XP_007765228.1">
    <property type="nucleotide sequence ID" value="XM_007767038.1"/>
</dbReference>
<dbReference type="GO" id="GO:0005737">
    <property type="term" value="C:cytoplasm"/>
    <property type="evidence" value="ECO:0007669"/>
    <property type="project" value="TreeGrafter"/>
</dbReference>
<dbReference type="InterPro" id="IPR013860">
    <property type="entry name" value="AreA_GATA"/>
</dbReference>
<accession>A0A5M3MZN0</accession>
<sequence length="57" mass="6569">MLANFPAPVLAVAADAVRDLEGQDALCSLWSLFTRCKDSLQDGRRLENLSWRIWYRE</sequence>
<dbReference type="AlphaFoldDB" id="A0A5M3MZN0"/>
<comment type="caution">
    <text evidence="2">The sequence shown here is derived from an EMBL/GenBank/DDBJ whole genome shotgun (WGS) entry which is preliminary data.</text>
</comment>
<dbReference type="GeneID" id="19206695"/>
<dbReference type="PANTHER" id="PTHR28014:SF1">
    <property type="entry name" value="NEGATIVE REGULATOR OF RAS-CAMP PATHWAY"/>
    <property type="match status" value="1"/>
</dbReference>
<protein>
    <submittedName>
        <fullName evidence="2">DUF1752-domain-containing protein</fullName>
    </submittedName>
</protein>
<dbReference type="GO" id="GO:0006808">
    <property type="term" value="P:regulation of nitrogen utilization"/>
    <property type="evidence" value="ECO:0007669"/>
    <property type="project" value="TreeGrafter"/>
</dbReference>
<feature type="domain" description="Nitrogen regulatory protein areA GATA-like" evidence="1">
    <location>
        <begin position="29"/>
        <end position="56"/>
    </location>
</feature>
<proteinExistence type="predicted"/>
<reference evidence="3" key="1">
    <citation type="journal article" date="2012" name="Science">
        <title>The Paleozoic origin of enzymatic lignin decomposition reconstructed from 31 fungal genomes.</title>
        <authorList>
            <person name="Floudas D."/>
            <person name="Binder M."/>
            <person name="Riley R."/>
            <person name="Barry K."/>
            <person name="Blanchette R.A."/>
            <person name="Henrissat B."/>
            <person name="Martinez A.T."/>
            <person name="Otillar R."/>
            <person name="Spatafora J.W."/>
            <person name="Yadav J.S."/>
            <person name="Aerts A."/>
            <person name="Benoit I."/>
            <person name="Boyd A."/>
            <person name="Carlson A."/>
            <person name="Copeland A."/>
            <person name="Coutinho P.M."/>
            <person name="de Vries R.P."/>
            <person name="Ferreira P."/>
            <person name="Findley K."/>
            <person name="Foster B."/>
            <person name="Gaskell J."/>
            <person name="Glotzer D."/>
            <person name="Gorecki P."/>
            <person name="Heitman J."/>
            <person name="Hesse C."/>
            <person name="Hori C."/>
            <person name="Igarashi K."/>
            <person name="Jurgens J.A."/>
            <person name="Kallen N."/>
            <person name="Kersten P."/>
            <person name="Kohler A."/>
            <person name="Kuees U."/>
            <person name="Kumar T.K.A."/>
            <person name="Kuo A."/>
            <person name="LaButti K."/>
            <person name="Larrondo L.F."/>
            <person name="Lindquist E."/>
            <person name="Ling A."/>
            <person name="Lombard V."/>
            <person name="Lucas S."/>
            <person name="Lundell T."/>
            <person name="Martin R."/>
            <person name="McLaughlin D.J."/>
            <person name="Morgenstern I."/>
            <person name="Morin E."/>
            <person name="Murat C."/>
            <person name="Nagy L.G."/>
            <person name="Nolan M."/>
            <person name="Ohm R.A."/>
            <person name="Patyshakuliyeva A."/>
            <person name="Rokas A."/>
            <person name="Ruiz-Duenas F.J."/>
            <person name="Sabat G."/>
            <person name="Salamov A."/>
            <person name="Samejima M."/>
            <person name="Schmutz J."/>
            <person name="Slot J.C."/>
            <person name="St John F."/>
            <person name="Stenlid J."/>
            <person name="Sun H."/>
            <person name="Sun S."/>
            <person name="Syed K."/>
            <person name="Tsang A."/>
            <person name="Wiebenga A."/>
            <person name="Young D."/>
            <person name="Pisabarro A."/>
            <person name="Eastwood D.C."/>
            <person name="Martin F."/>
            <person name="Cullen D."/>
            <person name="Grigoriev I.V."/>
            <person name="Hibbett D.S."/>
        </authorList>
    </citation>
    <scope>NUCLEOTIDE SEQUENCE [LARGE SCALE GENOMIC DNA]</scope>
    <source>
        <strain evidence="3">RWD-64-598 SS2</strain>
    </source>
</reference>
<evidence type="ECO:0000313" key="3">
    <source>
        <dbReference type="Proteomes" id="UP000053558"/>
    </source>
</evidence>
<dbReference type="EMBL" id="JH711575">
    <property type="protein sequence ID" value="EIW84602.1"/>
    <property type="molecule type" value="Genomic_DNA"/>
</dbReference>
<dbReference type="OrthoDB" id="515401at2759"/>
<dbReference type="KEGG" id="cput:CONPUDRAFT_30916"/>
<feature type="non-terminal residue" evidence="2">
    <location>
        <position position="57"/>
    </location>
</feature>
<keyword evidence="3" id="KW-1185">Reference proteome</keyword>